<reference evidence="2 3" key="1">
    <citation type="submission" date="2023-10" db="EMBL/GenBank/DDBJ databases">
        <title>Genome-Wide Identification Analysis in wild type Solanum Pinnatisectum Reveals Some Genes Defensing Phytophthora Infestans.</title>
        <authorList>
            <person name="Sun C."/>
        </authorList>
    </citation>
    <scope>NUCLEOTIDE SEQUENCE [LARGE SCALE GENOMIC DNA]</scope>
    <source>
        <strain evidence="2">LQN</strain>
        <tissue evidence="2">Leaf</tissue>
    </source>
</reference>
<proteinExistence type="predicted"/>
<accession>A0AAV9M7I3</accession>
<evidence type="ECO:0008006" key="4">
    <source>
        <dbReference type="Google" id="ProtNLM"/>
    </source>
</evidence>
<name>A0AAV9M7I3_9SOLN</name>
<organism evidence="2 3">
    <name type="scientific">Solanum pinnatisectum</name>
    <name type="common">tansyleaf nightshade</name>
    <dbReference type="NCBI Taxonomy" id="50273"/>
    <lineage>
        <taxon>Eukaryota</taxon>
        <taxon>Viridiplantae</taxon>
        <taxon>Streptophyta</taxon>
        <taxon>Embryophyta</taxon>
        <taxon>Tracheophyta</taxon>
        <taxon>Spermatophyta</taxon>
        <taxon>Magnoliopsida</taxon>
        <taxon>eudicotyledons</taxon>
        <taxon>Gunneridae</taxon>
        <taxon>Pentapetalae</taxon>
        <taxon>asterids</taxon>
        <taxon>lamiids</taxon>
        <taxon>Solanales</taxon>
        <taxon>Solanaceae</taxon>
        <taxon>Solanoideae</taxon>
        <taxon>Solaneae</taxon>
        <taxon>Solanum</taxon>
    </lineage>
</organism>
<dbReference type="AlphaFoldDB" id="A0AAV9M7I3"/>
<evidence type="ECO:0000256" key="1">
    <source>
        <dbReference type="SAM" id="MobiDB-lite"/>
    </source>
</evidence>
<comment type="caution">
    <text evidence="2">The sequence shown here is derived from an EMBL/GenBank/DDBJ whole genome shotgun (WGS) entry which is preliminary data.</text>
</comment>
<sequence>MMEMYEAWMNGQDPPSSIRDYLNTNMSPPIEVSTNDPIYPLGLGPYANTSNVAETSTVRPLSKPIMSNSLFVPTEPTNNIPQPTMVPKSNNDPPSKVPRNHGYTSEQALKIPSSYPHSSFKKYDGHGDPIAHLKRYCNQLRGAGSKEELLMTYFGESLMGIALEWFIDQDTSNWHTWDDLAR</sequence>
<dbReference type="PANTHER" id="PTHR33223:SF8">
    <property type="entry name" value="OS04G0172440 PROTEIN"/>
    <property type="match status" value="1"/>
</dbReference>
<protein>
    <recommendedName>
        <fullName evidence="4">Retrotransposon gag domain-containing protein</fullName>
    </recommendedName>
</protein>
<gene>
    <name evidence="2" type="ORF">R3W88_008267</name>
</gene>
<feature type="compositionally biased region" description="Polar residues" evidence="1">
    <location>
        <begin position="78"/>
        <end position="93"/>
    </location>
</feature>
<dbReference type="PANTHER" id="PTHR33223">
    <property type="entry name" value="CCHC-TYPE DOMAIN-CONTAINING PROTEIN"/>
    <property type="match status" value="1"/>
</dbReference>
<evidence type="ECO:0000313" key="3">
    <source>
        <dbReference type="Proteomes" id="UP001311915"/>
    </source>
</evidence>
<feature type="region of interest" description="Disordered" evidence="1">
    <location>
        <begin position="78"/>
        <end position="101"/>
    </location>
</feature>
<evidence type="ECO:0000313" key="2">
    <source>
        <dbReference type="EMBL" id="KAK4734006.1"/>
    </source>
</evidence>
<dbReference type="EMBL" id="JAWPEI010000002">
    <property type="protein sequence ID" value="KAK4734006.1"/>
    <property type="molecule type" value="Genomic_DNA"/>
</dbReference>
<keyword evidence="3" id="KW-1185">Reference proteome</keyword>
<dbReference type="Proteomes" id="UP001311915">
    <property type="component" value="Unassembled WGS sequence"/>
</dbReference>